<name>A0AAE2W1L7_9RHOB</name>
<dbReference type="AlphaFoldDB" id="A0AAE2W1L7"/>
<protein>
    <recommendedName>
        <fullName evidence="2">Biotin transporter</fullName>
    </recommendedName>
</protein>
<dbReference type="PIRSF" id="PIRSF016661">
    <property type="entry name" value="BioY"/>
    <property type="match status" value="1"/>
</dbReference>
<keyword evidence="2 3" id="KW-0472">Membrane</keyword>
<feature type="transmembrane region" description="Helical" evidence="3">
    <location>
        <begin position="159"/>
        <end position="182"/>
    </location>
</feature>
<keyword evidence="3" id="KW-0812">Transmembrane</keyword>
<dbReference type="GO" id="GO:0015225">
    <property type="term" value="F:biotin transmembrane transporter activity"/>
    <property type="evidence" value="ECO:0007669"/>
    <property type="project" value="UniProtKB-UniRule"/>
</dbReference>
<evidence type="ECO:0000256" key="3">
    <source>
        <dbReference type="SAM" id="Phobius"/>
    </source>
</evidence>
<dbReference type="RefSeq" id="WP_203243302.1">
    <property type="nucleotide sequence ID" value="NZ_JAFBRH010000006.1"/>
</dbReference>
<organism evidence="4 5">
    <name type="scientific">Sulfitobacter geojensis</name>
    <dbReference type="NCBI Taxonomy" id="1342299"/>
    <lineage>
        <taxon>Bacteria</taxon>
        <taxon>Pseudomonadati</taxon>
        <taxon>Pseudomonadota</taxon>
        <taxon>Alphaproteobacteria</taxon>
        <taxon>Rhodobacterales</taxon>
        <taxon>Roseobacteraceae</taxon>
        <taxon>Sulfitobacter</taxon>
    </lineage>
</organism>
<dbReference type="Gene3D" id="1.10.1760.20">
    <property type="match status" value="1"/>
</dbReference>
<keyword evidence="2" id="KW-0813">Transport</keyword>
<evidence type="ECO:0000313" key="5">
    <source>
        <dbReference type="Proteomes" id="UP000732193"/>
    </source>
</evidence>
<feature type="transmembrane region" description="Helical" evidence="3">
    <location>
        <begin position="91"/>
        <end position="115"/>
    </location>
</feature>
<keyword evidence="5" id="KW-1185">Reference proteome</keyword>
<gene>
    <name evidence="4" type="ORF">JQV55_18360</name>
</gene>
<feature type="transmembrane region" description="Helical" evidence="3">
    <location>
        <begin position="48"/>
        <end position="71"/>
    </location>
</feature>
<comment type="subcellular location">
    <subcellularLocation>
        <location evidence="2">Cell membrane</location>
        <topology evidence="2">Multi-pass membrane protein</topology>
    </subcellularLocation>
</comment>
<proteinExistence type="inferred from homology"/>
<accession>A0AAE2W1L7</accession>
<dbReference type="GO" id="GO:0005886">
    <property type="term" value="C:plasma membrane"/>
    <property type="evidence" value="ECO:0007669"/>
    <property type="project" value="UniProtKB-SubCell"/>
</dbReference>
<keyword evidence="3" id="KW-1133">Transmembrane helix</keyword>
<dbReference type="Pfam" id="PF02632">
    <property type="entry name" value="BioY"/>
    <property type="match status" value="1"/>
</dbReference>
<reference evidence="4 5" key="1">
    <citation type="submission" date="2021-01" db="EMBL/GenBank/DDBJ databases">
        <title>Diatom-associated Roseobacters Show Island Model of Population Structure.</title>
        <authorList>
            <person name="Qu L."/>
            <person name="Feng X."/>
            <person name="Chen Y."/>
            <person name="Li L."/>
            <person name="Wang X."/>
            <person name="Hu Z."/>
            <person name="Wang H."/>
            <person name="Luo H."/>
        </authorList>
    </citation>
    <scope>NUCLEOTIDE SEQUENCE [LARGE SCALE GENOMIC DNA]</scope>
    <source>
        <strain evidence="4 5">TR60-84</strain>
    </source>
</reference>
<dbReference type="Proteomes" id="UP000732193">
    <property type="component" value="Unassembled WGS sequence"/>
</dbReference>
<dbReference type="InterPro" id="IPR003784">
    <property type="entry name" value="BioY"/>
</dbReference>
<comment type="caution">
    <text evidence="4">The sequence shown here is derived from an EMBL/GenBank/DDBJ whole genome shotgun (WGS) entry which is preliminary data.</text>
</comment>
<sequence length="188" mass="19854">MTIETIQPQPIARLARELSIILIGTILLTLSAKMVVPFYPVPMSIQSLVVLSLGLFLGPVRGTFIVGVYLLEGLAGLPVFAGTPPAPSGPVYFMGPTGGFLIGFAFAAATTGWIAQKLGRFGPALRASIAVLFGTVTLYSAGLFWLGNFVGYGQKLMSAGLFPFITGDLMKAAIAVVLYAIFHNRRSA</sequence>
<feature type="transmembrane region" description="Helical" evidence="3">
    <location>
        <begin position="18"/>
        <end position="36"/>
    </location>
</feature>
<comment type="similarity">
    <text evidence="1 2">Belongs to the BioY family.</text>
</comment>
<evidence type="ECO:0000313" key="4">
    <source>
        <dbReference type="EMBL" id="MBM1715538.1"/>
    </source>
</evidence>
<keyword evidence="2" id="KW-1003">Cell membrane</keyword>
<evidence type="ECO:0000256" key="2">
    <source>
        <dbReference type="PIRNR" id="PIRNR016661"/>
    </source>
</evidence>
<dbReference type="PANTHER" id="PTHR34295:SF1">
    <property type="entry name" value="BIOTIN TRANSPORTER BIOY"/>
    <property type="match status" value="1"/>
</dbReference>
<dbReference type="PANTHER" id="PTHR34295">
    <property type="entry name" value="BIOTIN TRANSPORTER BIOY"/>
    <property type="match status" value="1"/>
</dbReference>
<evidence type="ECO:0000256" key="1">
    <source>
        <dbReference type="ARBA" id="ARBA00010692"/>
    </source>
</evidence>
<feature type="transmembrane region" description="Helical" evidence="3">
    <location>
        <begin position="127"/>
        <end position="147"/>
    </location>
</feature>
<dbReference type="EMBL" id="JAFBRM010000006">
    <property type="protein sequence ID" value="MBM1715538.1"/>
    <property type="molecule type" value="Genomic_DNA"/>
</dbReference>